<dbReference type="SUPFAM" id="SSF52402">
    <property type="entry name" value="Adenine nucleotide alpha hydrolases-like"/>
    <property type="match status" value="1"/>
</dbReference>
<dbReference type="GO" id="GO:0004359">
    <property type="term" value="F:glutaminase activity"/>
    <property type="evidence" value="ECO:0007669"/>
    <property type="project" value="InterPro"/>
</dbReference>
<dbReference type="Pfam" id="PF02540">
    <property type="entry name" value="NAD_synthase"/>
    <property type="match status" value="1"/>
</dbReference>
<evidence type="ECO:0000256" key="3">
    <source>
        <dbReference type="ARBA" id="ARBA00012743"/>
    </source>
</evidence>
<evidence type="ECO:0000256" key="9">
    <source>
        <dbReference type="ARBA" id="ARBA00030681"/>
    </source>
</evidence>
<evidence type="ECO:0000256" key="5">
    <source>
        <dbReference type="ARBA" id="ARBA00022598"/>
    </source>
</evidence>
<evidence type="ECO:0000256" key="4">
    <source>
        <dbReference type="ARBA" id="ARBA00017309"/>
    </source>
</evidence>
<dbReference type="InterPro" id="IPR003010">
    <property type="entry name" value="C-N_Hydrolase"/>
</dbReference>
<dbReference type="Gene3D" id="3.40.50.620">
    <property type="entry name" value="HUPs"/>
    <property type="match status" value="1"/>
</dbReference>
<dbReference type="Pfam" id="PF00795">
    <property type="entry name" value="CN_hydrolase"/>
    <property type="match status" value="1"/>
</dbReference>
<accession>A0A813VRG6</accession>
<dbReference type="InterPro" id="IPR022310">
    <property type="entry name" value="NAD/GMP_synthase"/>
</dbReference>
<comment type="caution">
    <text evidence="13">The sequence shown here is derived from an EMBL/GenBank/DDBJ whole genome shotgun (WGS) entry which is preliminary data.</text>
</comment>
<evidence type="ECO:0000256" key="7">
    <source>
        <dbReference type="ARBA" id="ARBA00022840"/>
    </source>
</evidence>
<protein>
    <recommendedName>
        <fullName evidence="4 11">Glutamine-dependent NAD(+) synthetase</fullName>
        <ecNumber evidence="3 11">6.3.5.1</ecNumber>
    </recommendedName>
    <alternativeName>
        <fullName evidence="9 11">NAD(+) synthase [glutamine-hydrolyzing]</fullName>
    </alternativeName>
</protein>
<evidence type="ECO:0000256" key="1">
    <source>
        <dbReference type="ARBA" id="ARBA00005188"/>
    </source>
</evidence>
<keyword evidence="6 11" id="KW-0547">Nucleotide-binding</keyword>
<sequence length="697" mass="79085">MLNKKIILSTCALNQWALDFEGNYRRILQSIKEAKSKNSKYRLGPELEICGYGCQDHFYESDTFLHSWQVLGRLLIDPECKDILVDVGMPVMHKGVAYNCRVFFLNGKIILIRPKLALADDENYRERRYFTAWTKLKQTEEFHLPGFIREIVGQVTVPIGDAVIQTNEATIGSEICEELWSPLSPHINLALDGVEIISNASGSHHQLRKADRRVNLIRNATSKCGGIYLFANQRGCDGDRLYFDGCVSIAINGEFVAQGDQFSLKEVEVLTSILDVEDVRTYRNRSRSLQIMADKSQPYPRIIIDFSLAINEQLLVPCSQPIQWKYHSAMEEIALGPACWLWDYLRRSKQGGFFLPLSGGIDSCSTACIVYSMCCLIYMEISQNNEIVLRELRRIVNDDTYIPTSQNDICSKLFVTCYMGTANSSEQTKNRAKDLANQIGSNHLSIVIDLAVNAVLSIWNTTMRIIPKFKVNGGSEIENLALQNIQARLRMVISYFFAQLSLWAVGRPGGLLVLGSANVDESLRGYFTKYDCSSADLNPIGSISKTDLRSFILYCSESFKLTSLKSIYDAPPTAELEPLSSDGTIQQNDEADMGMTYEELSVYGKLRKQKSCGPYSMFLKLLESWSGKLTPKQIADKVKFFFVKYSINRHKMTTLTPAYFAETYSPDDNRFDHRPFLYPADFTWQFNFIDNQVKNLI</sequence>
<dbReference type="EMBL" id="CAJNOC010001204">
    <property type="protein sequence ID" value="CAF0844428.1"/>
    <property type="molecule type" value="Genomic_DNA"/>
</dbReference>
<dbReference type="GO" id="GO:0003952">
    <property type="term" value="F:NAD+ synthase (glutamine-hydrolyzing) activity"/>
    <property type="evidence" value="ECO:0007669"/>
    <property type="project" value="UniProtKB-UniRule"/>
</dbReference>
<organism evidence="13 14">
    <name type="scientific">Brachionus calyciflorus</name>
    <dbReference type="NCBI Taxonomy" id="104777"/>
    <lineage>
        <taxon>Eukaryota</taxon>
        <taxon>Metazoa</taxon>
        <taxon>Spiralia</taxon>
        <taxon>Gnathifera</taxon>
        <taxon>Rotifera</taxon>
        <taxon>Eurotatoria</taxon>
        <taxon>Monogononta</taxon>
        <taxon>Pseudotrocha</taxon>
        <taxon>Ploima</taxon>
        <taxon>Brachionidae</taxon>
        <taxon>Brachionus</taxon>
    </lineage>
</organism>
<dbReference type="PIRSF" id="PIRSF006630">
    <property type="entry name" value="NADS_GAT"/>
    <property type="match status" value="1"/>
</dbReference>
<dbReference type="PROSITE" id="PS50263">
    <property type="entry name" value="CN_HYDROLASE"/>
    <property type="match status" value="1"/>
</dbReference>
<evidence type="ECO:0000256" key="6">
    <source>
        <dbReference type="ARBA" id="ARBA00022741"/>
    </source>
</evidence>
<dbReference type="GO" id="GO:0009435">
    <property type="term" value="P:NAD+ biosynthetic process"/>
    <property type="evidence" value="ECO:0007669"/>
    <property type="project" value="UniProtKB-UniRule"/>
</dbReference>
<dbReference type="InterPro" id="IPR014729">
    <property type="entry name" value="Rossmann-like_a/b/a_fold"/>
</dbReference>
<evidence type="ECO:0000313" key="13">
    <source>
        <dbReference type="EMBL" id="CAF0844428.1"/>
    </source>
</evidence>
<dbReference type="InterPro" id="IPR003694">
    <property type="entry name" value="NAD_synthase"/>
</dbReference>
<dbReference type="AlphaFoldDB" id="A0A813VRG6"/>
<reference evidence="13" key="1">
    <citation type="submission" date="2021-02" db="EMBL/GenBank/DDBJ databases">
        <authorList>
            <person name="Nowell W R."/>
        </authorList>
    </citation>
    <scope>NUCLEOTIDE SEQUENCE</scope>
    <source>
        <strain evidence="13">Ploen Becks lab</strain>
    </source>
</reference>
<proteinExistence type="inferred from homology"/>
<keyword evidence="5 11" id="KW-0436">Ligase</keyword>
<comment type="catalytic activity">
    <reaction evidence="10 11">
        <text>deamido-NAD(+) + L-glutamine + ATP + H2O = L-glutamate + AMP + diphosphate + NAD(+) + H(+)</text>
        <dbReference type="Rhea" id="RHEA:24384"/>
        <dbReference type="ChEBI" id="CHEBI:15377"/>
        <dbReference type="ChEBI" id="CHEBI:15378"/>
        <dbReference type="ChEBI" id="CHEBI:29985"/>
        <dbReference type="ChEBI" id="CHEBI:30616"/>
        <dbReference type="ChEBI" id="CHEBI:33019"/>
        <dbReference type="ChEBI" id="CHEBI:57540"/>
        <dbReference type="ChEBI" id="CHEBI:58359"/>
        <dbReference type="ChEBI" id="CHEBI:58437"/>
        <dbReference type="ChEBI" id="CHEBI:456215"/>
        <dbReference type="EC" id="6.3.5.1"/>
    </reaction>
</comment>
<name>A0A813VRG6_9BILA</name>
<dbReference type="HAMAP" id="MF_02090">
    <property type="entry name" value="NadE_glutamine_dep"/>
    <property type="match status" value="1"/>
</dbReference>
<keyword evidence="7 11" id="KW-0067">ATP-binding</keyword>
<dbReference type="PANTHER" id="PTHR23090:SF9">
    <property type="entry name" value="GLUTAMINE-DEPENDENT NAD(+) SYNTHETASE"/>
    <property type="match status" value="1"/>
</dbReference>
<dbReference type="Proteomes" id="UP000663879">
    <property type="component" value="Unassembled WGS sequence"/>
</dbReference>
<dbReference type="InterPro" id="IPR014445">
    <property type="entry name" value="Gln-dep_NAD_synthase"/>
</dbReference>
<dbReference type="PANTHER" id="PTHR23090">
    <property type="entry name" value="NH 3 /GLUTAMINE-DEPENDENT NAD + SYNTHETASE"/>
    <property type="match status" value="1"/>
</dbReference>
<dbReference type="EC" id="6.3.5.1" evidence="3 11"/>
<keyword evidence="14" id="KW-1185">Reference proteome</keyword>
<evidence type="ECO:0000313" key="14">
    <source>
        <dbReference type="Proteomes" id="UP000663879"/>
    </source>
</evidence>
<keyword evidence="8 11" id="KW-0520">NAD</keyword>
<evidence type="ECO:0000256" key="10">
    <source>
        <dbReference type="ARBA" id="ARBA00052340"/>
    </source>
</evidence>
<dbReference type="CDD" id="cd00553">
    <property type="entry name" value="NAD_synthase"/>
    <property type="match status" value="1"/>
</dbReference>
<evidence type="ECO:0000259" key="12">
    <source>
        <dbReference type="PROSITE" id="PS50263"/>
    </source>
</evidence>
<feature type="domain" description="CN hydrolase" evidence="12">
    <location>
        <begin position="6"/>
        <end position="276"/>
    </location>
</feature>
<dbReference type="Gene3D" id="3.60.110.10">
    <property type="entry name" value="Carbon-nitrogen hydrolase"/>
    <property type="match status" value="1"/>
</dbReference>
<dbReference type="FunFam" id="3.60.110.10:FF:000003">
    <property type="entry name" value="Glutamine-dependent NAD(+) synthetase"/>
    <property type="match status" value="1"/>
</dbReference>
<dbReference type="UniPathway" id="UPA00253">
    <property type="reaction ID" value="UER00334"/>
</dbReference>
<comment type="pathway">
    <text evidence="1 11">Cofactor biosynthesis; NAD(+) biosynthesis; NAD(+) from deamido-NAD(+) (L-Gln route): step 1/1.</text>
</comment>
<comment type="similarity">
    <text evidence="2 11">In the C-terminal section; belongs to the NAD synthetase family.</text>
</comment>
<evidence type="ECO:0000256" key="2">
    <source>
        <dbReference type="ARBA" id="ARBA00007145"/>
    </source>
</evidence>
<dbReference type="OrthoDB" id="2020662at2759"/>
<dbReference type="CDD" id="cd07570">
    <property type="entry name" value="GAT_Gln-NAD-synth"/>
    <property type="match status" value="1"/>
</dbReference>
<dbReference type="GO" id="GO:0005737">
    <property type="term" value="C:cytoplasm"/>
    <property type="evidence" value="ECO:0007669"/>
    <property type="project" value="InterPro"/>
</dbReference>
<evidence type="ECO:0000256" key="8">
    <source>
        <dbReference type="ARBA" id="ARBA00023027"/>
    </source>
</evidence>
<evidence type="ECO:0000256" key="11">
    <source>
        <dbReference type="PIRNR" id="PIRNR006630"/>
    </source>
</evidence>
<dbReference type="InterPro" id="IPR036526">
    <property type="entry name" value="C-N_Hydrolase_sf"/>
</dbReference>
<dbReference type="GO" id="GO:0005524">
    <property type="term" value="F:ATP binding"/>
    <property type="evidence" value="ECO:0007669"/>
    <property type="project" value="UniProtKB-UniRule"/>
</dbReference>
<gene>
    <name evidence="13" type="ORF">OXX778_LOCUS8625</name>
</gene>
<dbReference type="FunFam" id="3.40.50.620:FF:000036">
    <property type="entry name" value="Glutamine-dependent NAD(+) synthetase"/>
    <property type="match status" value="1"/>
</dbReference>
<dbReference type="SUPFAM" id="SSF56317">
    <property type="entry name" value="Carbon-nitrogen hydrolase"/>
    <property type="match status" value="1"/>
</dbReference>
<dbReference type="NCBIfam" id="TIGR00552">
    <property type="entry name" value="nadE"/>
    <property type="match status" value="1"/>
</dbReference>